<proteinExistence type="inferred from homology"/>
<evidence type="ECO:0000256" key="4">
    <source>
        <dbReference type="ARBA" id="ARBA00016202"/>
    </source>
</evidence>
<comment type="subunit">
    <text evidence="3">Monomer.</text>
</comment>
<organism evidence="13 14">
    <name type="scientific">Vibrio maritimus</name>
    <dbReference type="NCBI Taxonomy" id="990268"/>
    <lineage>
        <taxon>Bacteria</taxon>
        <taxon>Pseudomonadati</taxon>
        <taxon>Pseudomonadota</taxon>
        <taxon>Gammaproteobacteria</taxon>
        <taxon>Vibrionales</taxon>
        <taxon>Vibrionaceae</taxon>
        <taxon>Vibrio</taxon>
    </lineage>
</organism>
<comment type="similarity">
    <text evidence="2">Belongs to the LolB family.</text>
</comment>
<sequence>MLIYQLIGLNIPIEQLADWLIGQPNSADSYQLNEFNTVASLTKQLNQKTWQLNYTEYRSFTLEDETRTLPMPTRMQLVQDDTKLNLVVSKWTIKQ</sequence>
<comment type="caution">
    <text evidence="13">The sequence shown here is derived from an EMBL/GenBank/DDBJ whole genome shotgun (WGS) entry which is preliminary data.</text>
</comment>
<keyword evidence="14" id="KW-1185">Reference proteome</keyword>
<evidence type="ECO:0000256" key="3">
    <source>
        <dbReference type="ARBA" id="ARBA00011245"/>
    </source>
</evidence>
<evidence type="ECO:0000256" key="11">
    <source>
        <dbReference type="ARBA" id="ARBA00023237"/>
    </source>
</evidence>
<evidence type="ECO:0000256" key="2">
    <source>
        <dbReference type="ARBA" id="ARBA00009696"/>
    </source>
</evidence>
<dbReference type="GO" id="GO:0015031">
    <property type="term" value="P:protein transport"/>
    <property type="evidence" value="ECO:0007669"/>
    <property type="project" value="UniProtKB-KW"/>
</dbReference>
<dbReference type="EMBL" id="BBMT01000032">
    <property type="protein sequence ID" value="GAL38250.1"/>
    <property type="molecule type" value="Genomic_DNA"/>
</dbReference>
<name>A0A090TEA4_9VIBR</name>
<dbReference type="SUPFAM" id="SSF89392">
    <property type="entry name" value="Prokaryotic lipoproteins and lipoprotein localization factors"/>
    <property type="match status" value="1"/>
</dbReference>
<keyword evidence="9" id="KW-0564">Palmitate</keyword>
<keyword evidence="8" id="KW-0472">Membrane</keyword>
<evidence type="ECO:0000256" key="8">
    <source>
        <dbReference type="ARBA" id="ARBA00023136"/>
    </source>
</evidence>
<dbReference type="InterPro" id="IPR004565">
    <property type="entry name" value="OM_lipoprot_LolB"/>
</dbReference>
<evidence type="ECO:0000256" key="10">
    <source>
        <dbReference type="ARBA" id="ARBA00023186"/>
    </source>
</evidence>
<gene>
    <name evidence="13" type="ORF">JCM19240_223</name>
</gene>
<evidence type="ECO:0000256" key="5">
    <source>
        <dbReference type="ARBA" id="ARBA00022448"/>
    </source>
</evidence>
<evidence type="ECO:0000256" key="9">
    <source>
        <dbReference type="ARBA" id="ARBA00023139"/>
    </source>
</evidence>
<keyword evidence="7" id="KW-0653">Protein transport</keyword>
<dbReference type="Gene3D" id="2.50.20.10">
    <property type="entry name" value="Lipoprotein localisation LolA/LolB/LppX"/>
    <property type="match status" value="1"/>
</dbReference>
<keyword evidence="11" id="KW-0998">Cell outer membrane</keyword>
<evidence type="ECO:0000256" key="12">
    <source>
        <dbReference type="ARBA" id="ARBA00023288"/>
    </source>
</evidence>
<evidence type="ECO:0000256" key="6">
    <source>
        <dbReference type="ARBA" id="ARBA00022729"/>
    </source>
</evidence>
<dbReference type="GO" id="GO:0009279">
    <property type="term" value="C:cell outer membrane"/>
    <property type="evidence" value="ECO:0007669"/>
    <property type="project" value="UniProtKB-SubCell"/>
</dbReference>
<dbReference type="Pfam" id="PF03550">
    <property type="entry name" value="LolB"/>
    <property type="match status" value="1"/>
</dbReference>
<dbReference type="Proteomes" id="UP000029224">
    <property type="component" value="Unassembled WGS sequence"/>
</dbReference>
<evidence type="ECO:0000313" key="13">
    <source>
        <dbReference type="EMBL" id="GAL38250.1"/>
    </source>
</evidence>
<dbReference type="AlphaFoldDB" id="A0A090TEA4"/>
<evidence type="ECO:0000256" key="7">
    <source>
        <dbReference type="ARBA" id="ARBA00022927"/>
    </source>
</evidence>
<keyword evidence="12 13" id="KW-0449">Lipoprotein</keyword>
<comment type="subcellular location">
    <subcellularLocation>
        <location evidence="1">Cell outer membrane</location>
        <topology evidence="1">Lipid-anchor</topology>
    </subcellularLocation>
</comment>
<evidence type="ECO:0000313" key="14">
    <source>
        <dbReference type="Proteomes" id="UP000029224"/>
    </source>
</evidence>
<accession>A0A090TEA4</accession>
<reference evidence="13 14" key="2">
    <citation type="submission" date="2014-09" db="EMBL/GenBank/DDBJ databases">
        <authorList>
            <consortium name="NBRP consortium"/>
            <person name="Sawabe T."/>
            <person name="Meirelles P."/>
            <person name="Nakanishi M."/>
            <person name="Sayaka M."/>
            <person name="Hattori M."/>
            <person name="Ohkuma M."/>
        </authorList>
    </citation>
    <scope>NUCLEOTIDE SEQUENCE [LARGE SCALE GENOMIC DNA]</scope>
    <source>
        <strain evidence="13 14">JCM 19240</strain>
    </source>
</reference>
<keyword evidence="10" id="KW-0143">Chaperone</keyword>
<evidence type="ECO:0000256" key="1">
    <source>
        <dbReference type="ARBA" id="ARBA00004459"/>
    </source>
</evidence>
<keyword evidence="5" id="KW-0813">Transport</keyword>
<keyword evidence="6" id="KW-0732">Signal</keyword>
<dbReference type="InterPro" id="IPR029046">
    <property type="entry name" value="LolA/LolB/LppX"/>
</dbReference>
<protein>
    <recommendedName>
        <fullName evidence="4">Outer-membrane lipoprotein LolB</fullName>
    </recommendedName>
</protein>
<reference evidence="13 14" key="1">
    <citation type="submission" date="2014-09" db="EMBL/GenBank/DDBJ databases">
        <title>Vibrio maritimus JCM 19240. (C210) whole genome shotgun sequence.</title>
        <authorList>
            <person name="Sawabe T."/>
            <person name="Meirelles P."/>
            <person name="Nakanishi M."/>
            <person name="Sayaka M."/>
            <person name="Hattori M."/>
            <person name="Ohkuma M."/>
        </authorList>
    </citation>
    <scope>NUCLEOTIDE SEQUENCE [LARGE SCALE GENOMIC DNA]</scope>
    <source>
        <strain evidence="13 14">JCM 19240</strain>
    </source>
</reference>